<name>A0ACC0Z7R4_9ROSI</name>
<evidence type="ECO:0000313" key="2">
    <source>
        <dbReference type="Proteomes" id="UP001163603"/>
    </source>
</evidence>
<accession>A0ACC0Z7R4</accession>
<keyword evidence="2" id="KW-1185">Reference proteome</keyword>
<proteinExistence type="predicted"/>
<comment type="caution">
    <text evidence="1">The sequence shown here is derived from an EMBL/GenBank/DDBJ whole genome shotgun (WGS) entry which is preliminary data.</text>
</comment>
<organism evidence="1 2">
    <name type="scientific">Pistacia integerrima</name>
    <dbReference type="NCBI Taxonomy" id="434235"/>
    <lineage>
        <taxon>Eukaryota</taxon>
        <taxon>Viridiplantae</taxon>
        <taxon>Streptophyta</taxon>
        <taxon>Embryophyta</taxon>
        <taxon>Tracheophyta</taxon>
        <taxon>Spermatophyta</taxon>
        <taxon>Magnoliopsida</taxon>
        <taxon>eudicotyledons</taxon>
        <taxon>Gunneridae</taxon>
        <taxon>Pentapetalae</taxon>
        <taxon>rosids</taxon>
        <taxon>malvids</taxon>
        <taxon>Sapindales</taxon>
        <taxon>Anacardiaceae</taxon>
        <taxon>Pistacia</taxon>
    </lineage>
</organism>
<evidence type="ECO:0000313" key="1">
    <source>
        <dbReference type="EMBL" id="KAJ0047220.1"/>
    </source>
</evidence>
<gene>
    <name evidence="1" type="ORF">Pint_05415</name>
</gene>
<dbReference type="EMBL" id="CM047738">
    <property type="protein sequence ID" value="KAJ0047220.1"/>
    <property type="molecule type" value="Genomic_DNA"/>
</dbReference>
<reference evidence="2" key="1">
    <citation type="journal article" date="2023" name="G3 (Bethesda)">
        <title>Genome assembly and association tests identify interacting loci associated with vigor, precocity, and sex in interspecific pistachio rootstocks.</title>
        <authorList>
            <person name="Palmer W."/>
            <person name="Jacygrad E."/>
            <person name="Sagayaradj S."/>
            <person name="Cavanaugh K."/>
            <person name="Han R."/>
            <person name="Bertier L."/>
            <person name="Beede B."/>
            <person name="Kafkas S."/>
            <person name="Golino D."/>
            <person name="Preece J."/>
            <person name="Michelmore R."/>
        </authorList>
    </citation>
    <scope>NUCLEOTIDE SEQUENCE [LARGE SCALE GENOMIC DNA]</scope>
</reference>
<sequence length="139" mass="15886">MNSQLNVLEEGSVNRNQGPRGQGGARDAEQFFEFQGTALDDQVRLAAYHLEKDAQLWYQHRKNQEHLVTWESMKVAATEDEDFFGDLCKFKQTSSVSDYQAQFERLLARAGTLKDKQEVECFISGLKEGIRADVRVQNP</sequence>
<protein>
    <submittedName>
        <fullName evidence="1">Uncharacterized protein</fullName>
    </submittedName>
</protein>
<dbReference type="Proteomes" id="UP001163603">
    <property type="component" value="Chromosome 3"/>
</dbReference>